<accession>A0A9N8VGG8</accession>
<dbReference type="Proteomes" id="UP000789342">
    <property type="component" value="Unassembled WGS sequence"/>
</dbReference>
<evidence type="ECO:0000256" key="1">
    <source>
        <dbReference type="SAM" id="MobiDB-lite"/>
    </source>
</evidence>
<keyword evidence="4" id="KW-1185">Reference proteome</keyword>
<dbReference type="PROSITE" id="PS50142">
    <property type="entry name" value="RNASE_3_2"/>
    <property type="match status" value="1"/>
</dbReference>
<evidence type="ECO:0000313" key="4">
    <source>
        <dbReference type="Proteomes" id="UP000789342"/>
    </source>
</evidence>
<sequence>MSLFLYPLKLRPLFTSSSINSIRCLQIAAKKKVLPRFLPEIQADSLRYTILSNKGKERRRLAFLGDRTINFHLTLALHEQCPEITNAELFQKVSRLISREELSKIARYIGLDSMVLTNNNTTLSNGTLGETMEAYIAGLCLEGKEREIRNFANKMVKRYLLLENINNMEKELFLLAGNREEKRMIERQLKVPGKVAGKGQSAAQEVKTPERVLIKKKVKASEKPLKKGQEKTPGKLLVKEQSRTSEKSLTKGRVNTPEKSLTNELAKNAGEIIDK</sequence>
<proteinExistence type="predicted"/>
<comment type="caution">
    <text evidence="3">The sequence shown here is derived from an EMBL/GenBank/DDBJ whole genome shotgun (WGS) entry which is preliminary data.</text>
</comment>
<dbReference type="InterPro" id="IPR036389">
    <property type="entry name" value="RNase_III_sf"/>
</dbReference>
<dbReference type="GO" id="GO:0006396">
    <property type="term" value="P:RNA processing"/>
    <property type="evidence" value="ECO:0007669"/>
    <property type="project" value="InterPro"/>
</dbReference>
<dbReference type="EMBL" id="CAJVPV010000388">
    <property type="protein sequence ID" value="CAG8454396.1"/>
    <property type="molecule type" value="Genomic_DNA"/>
</dbReference>
<dbReference type="GO" id="GO:0004525">
    <property type="term" value="F:ribonuclease III activity"/>
    <property type="evidence" value="ECO:0007669"/>
    <property type="project" value="InterPro"/>
</dbReference>
<dbReference type="Pfam" id="PF00636">
    <property type="entry name" value="Ribonuclease_3"/>
    <property type="match status" value="1"/>
</dbReference>
<dbReference type="Gene3D" id="1.10.1520.10">
    <property type="entry name" value="Ribonuclease III domain"/>
    <property type="match status" value="1"/>
</dbReference>
<dbReference type="CDD" id="cd00593">
    <property type="entry name" value="RIBOc"/>
    <property type="match status" value="1"/>
</dbReference>
<feature type="compositionally biased region" description="Basic and acidic residues" evidence="1">
    <location>
        <begin position="215"/>
        <end position="249"/>
    </location>
</feature>
<organism evidence="3 4">
    <name type="scientific">Acaulospora morrowiae</name>
    <dbReference type="NCBI Taxonomy" id="94023"/>
    <lineage>
        <taxon>Eukaryota</taxon>
        <taxon>Fungi</taxon>
        <taxon>Fungi incertae sedis</taxon>
        <taxon>Mucoromycota</taxon>
        <taxon>Glomeromycotina</taxon>
        <taxon>Glomeromycetes</taxon>
        <taxon>Diversisporales</taxon>
        <taxon>Acaulosporaceae</taxon>
        <taxon>Acaulospora</taxon>
    </lineage>
</organism>
<feature type="region of interest" description="Disordered" evidence="1">
    <location>
        <begin position="215"/>
        <end position="275"/>
    </location>
</feature>
<dbReference type="AlphaFoldDB" id="A0A9N8VGG8"/>
<name>A0A9N8VGG8_9GLOM</name>
<feature type="domain" description="RNase III" evidence="2">
    <location>
        <begin position="40"/>
        <end position="144"/>
    </location>
</feature>
<dbReference type="InterPro" id="IPR000999">
    <property type="entry name" value="RNase_III_dom"/>
</dbReference>
<dbReference type="SMART" id="SM00535">
    <property type="entry name" value="RIBOc"/>
    <property type="match status" value="1"/>
</dbReference>
<gene>
    <name evidence="3" type="ORF">AMORRO_LOCUS1067</name>
</gene>
<evidence type="ECO:0000313" key="3">
    <source>
        <dbReference type="EMBL" id="CAG8454396.1"/>
    </source>
</evidence>
<dbReference type="SUPFAM" id="SSF69065">
    <property type="entry name" value="RNase III domain-like"/>
    <property type="match status" value="1"/>
</dbReference>
<reference evidence="3" key="1">
    <citation type="submission" date="2021-06" db="EMBL/GenBank/DDBJ databases">
        <authorList>
            <person name="Kallberg Y."/>
            <person name="Tangrot J."/>
            <person name="Rosling A."/>
        </authorList>
    </citation>
    <scope>NUCLEOTIDE SEQUENCE</scope>
    <source>
        <strain evidence="3">CL551</strain>
    </source>
</reference>
<protein>
    <submittedName>
        <fullName evidence="3">4260_t:CDS:1</fullName>
    </submittedName>
</protein>
<evidence type="ECO:0000259" key="2">
    <source>
        <dbReference type="PROSITE" id="PS50142"/>
    </source>
</evidence>